<dbReference type="Proteomes" id="UP000002964">
    <property type="component" value="Unassembled WGS sequence"/>
</dbReference>
<dbReference type="STRING" id="631362.Thi970DRAFT_03359"/>
<evidence type="ECO:0000259" key="1">
    <source>
        <dbReference type="SMART" id="SM01008"/>
    </source>
</evidence>
<dbReference type="Gene3D" id="3.90.1170.50">
    <property type="entry name" value="Aldehyde oxidase/xanthine dehydrogenase, a/b hammerhead"/>
    <property type="match status" value="1"/>
</dbReference>
<dbReference type="OrthoDB" id="9767994at2"/>
<dbReference type="eggNOG" id="COG1529">
    <property type="taxonomic scope" value="Bacteria"/>
</dbReference>
<sequence>MEMTRRTFLRTSLYASALAGGGLLIGFRIPAAEAATAPVADDEFAPNAWVRIAPDGKITAVVGSSEMGQGVMTAIPMLLAEELDADWQAVRAEFAPADAAYTNPIIGQQLTGGSTAVRGFWTPVREAGAAARMMLLAAAAKRWGVDENACTARNSEVVHEASGRRLSYGALATDAAKQPVPNSAFLKDPSDFTLLGTRQKRLDTPAKCDGSAVFAQDIQRPKMLTAVVQRCPVFGGKRTGFDAESARRVPGVVDVLPLHEDAVAVVAEGWWPAQQARGKLRIDWDFAGNGSLSSATITRQFEQAVDSGISARSEGDVAQALKDAPKTLEAIYEVPYLAHACMEPMTCVAEISDTGCDVWVGTQAQTRTQQTAMEITGLPQEKVRVHTLFLGGGFGRRSEQDFVRDAVSLAKQTGRPVKVIWSREDDIQHDYYRPATYNRLAAALDSEGKPLAWRHRIAGPSIRARNSQQVRESGMDGSSVEGAKNLPYAIDNLEVTYAMVNPPVPVGYWRSVGSSQNAFVTEAFFDELARAAGRDPYELRLELLANHPRHLGVLKLAAEKAGWGEPLPEGRARGIAVAEAFGSYCAEVAEVELEDKTVKVKRVVCAIDCGQIVNPAIIEAQMESAIAYGLNATLNGEITIGNGRVQQGNFDDYPLINIAEMPAVEVHIVKSDASPGGVGEPGTPPIAPAVANALLALTGKPVRRLPIRL</sequence>
<feature type="domain" description="Aldehyde oxidase/xanthine dehydrogenase a/b hammerhead" evidence="1">
    <location>
        <begin position="209"/>
        <end position="288"/>
    </location>
</feature>
<evidence type="ECO:0000313" key="2">
    <source>
        <dbReference type="EMBL" id="EIC19762.1"/>
    </source>
</evidence>
<name>H8Z6X7_9GAMM</name>
<dbReference type="Pfam" id="PF20256">
    <property type="entry name" value="MoCoBD_2"/>
    <property type="match status" value="2"/>
</dbReference>
<dbReference type="SMART" id="SM01008">
    <property type="entry name" value="Ald_Xan_dh_C"/>
    <property type="match status" value="1"/>
</dbReference>
<dbReference type="InterPro" id="IPR008274">
    <property type="entry name" value="AldOxase/xan_DH_MoCoBD1"/>
</dbReference>
<organism evidence="2 3">
    <name type="scientific">Thiorhodovibrio frisius</name>
    <dbReference type="NCBI Taxonomy" id="631362"/>
    <lineage>
        <taxon>Bacteria</taxon>
        <taxon>Pseudomonadati</taxon>
        <taxon>Pseudomonadota</taxon>
        <taxon>Gammaproteobacteria</taxon>
        <taxon>Chromatiales</taxon>
        <taxon>Chromatiaceae</taxon>
        <taxon>Thiorhodovibrio</taxon>
    </lineage>
</organism>
<dbReference type="RefSeq" id="WP_009150165.1">
    <property type="nucleotide sequence ID" value="NZ_CP121471.1"/>
</dbReference>
<dbReference type="InterPro" id="IPR000674">
    <property type="entry name" value="Ald_Oxase/Xan_DH_a/b"/>
</dbReference>
<dbReference type="InterPro" id="IPR046867">
    <property type="entry name" value="AldOxase/xan_DH_MoCoBD2"/>
</dbReference>
<reference evidence="2 3" key="2">
    <citation type="submission" date="2011-11" db="EMBL/GenBank/DDBJ databases">
        <authorList>
            <consortium name="US DOE Joint Genome Institute"/>
            <person name="Lucas S."/>
            <person name="Han J."/>
            <person name="Lapidus A."/>
            <person name="Cheng J.-F."/>
            <person name="Goodwin L."/>
            <person name="Pitluck S."/>
            <person name="Peters L."/>
            <person name="Ovchinnikova G."/>
            <person name="Zhang X."/>
            <person name="Detter J.C."/>
            <person name="Han C."/>
            <person name="Tapia R."/>
            <person name="Land M."/>
            <person name="Hauser L."/>
            <person name="Kyrpides N."/>
            <person name="Ivanova N."/>
            <person name="Pagani I."/>
            <person name="Vogl K."/>
            <person name="Liu Z."/>
            <person name="Overmann J."/>
            <person name="Frigaard N.-U."/>
            <person name="Bryant D."/>
            <person name="Woyke T."/>
        </authorList>
    </citation>
    <scope>NUCLEOTIDE SEQUENCE [LARGE SCALE GENOMIC DNA]</scope>
    <source>
        <strain evidence="2 3">970</strain>
    </source>
</reference>
<dbReference type="HOGENOM" id="CLU_013917_0_1_6"/>
<dbReference type="Gene3D" id="3.30.365.10">
    <property type="entry name" value="Aldehyde oxidase/xanthine dehydrogenase, molybdopterin binding domain"/>
    <property type="match status" value="4"/>
</dbReference>
<dbReference type="PANTHER" id="PTHR47495:SF2">
    <property type="entry name" value="ALDEHYDE DEHYDROGENASE"/>
    <property type="match status" value="1"/>
</dbReference>
<dbReference type="PANTHER" id="PTHR47495">
    <property type="entry name" value="ALDEHYDE DEHYDROGENASE"/>
    <property type="match status" value="1"/>
</dbReference>
<dbReference type="InterPro" id="IPR037165">
    <property type="entry name" value="AldOxase/xan_DH_Mopterin-bd_sf"/>
</dbReference>
<dbReference type="PIRSF" id="PIRSF036389">
    <property type="entry name" value="IOR_B"/>
    <property type="match status" value="1"/>
</dbReference>
<protein>
    <submittedName>
        <fullName evidence="2">Aerobic-type carbon monoxide dehydrogenase, large subunit CoxL/CutL-like protein</fullName>
    </submittedName>
</protein>
<dbReference type="SUPFAM" id="SSF56003">
    <property type="entry name" value="Molybdenum cofactor-binding domain"/>
    <property type="match status" value="2"/>
</dbReference>
<dbReference type="AlphaFoldDB" id="H8Z6X7"/>
<proteinExistence type="predicted"/>
<dbReference type="GO" id="GO:0016491">
    <property type="term" value="F:oxidoreductase activity"/>
    <property type="evidence" value="ECO:0007669"/>
    <property type="project" value="InterPro"/>
</dbReference>
<dbReference type="InterPro" id="IPR052516">
    <property type="entry name" value="N-heterocyclic_Hydroxylase"/>
</dbReference>
<evidence type="ECO:0000313" key="3">
    <source>
        <dbReference type="Proteomes" id="UP000002964"/>
    </source>
</evidence>
<accession>H8Z6X7</accession>
<gene>
    <name evidence="2" type="ORF">Thi970DRAFT_03359</name>
</gene>
<dbReference type="PROSITE" id="PS51318">
    <property type="entry name" value="TAT"/>
    <property type="match status" value="1"/>
</dbReference>
<keyword evidence="3" id="KW-1185">Reference proteome</keyword>
<dbReference type="Pfam" id="PF02738">
    <property type="entry name" value="MoCoBD_1"/>
    <property type="match status" value="1"/>
</dbReference>
<dbReference type="InterPro" id="IPR006311">
    <property type="entry name" value="TAT_signal"/>
</dbReference>
<dbReference type="InterPro" id="IPR012368">
    <property type="entry name" value="OxRdtase_Mopterin-bd_su_IorB"/>
</dbReference>
<reference evidence="3" key="1">
    <citation type="submission" date="2011-06" db="EMBL/GenBank/DDBJ databases">
        <authorList>
            <consortium name="US DOE Joint Genome Institute (JGI-PGF)"/>
            <person name="Lucas S."/>
            <person name="Han J."/>
            <person name="Lapidus A."/>
            <person name="Cheng J.-F."/>
            <person name="Goodwin L."/>
            <person name="Pitluck S."/>
            <person name="Peters L."/>
            <person name="Land M.L."/>
            <person name="Hauser L."/>
            <person name="Vogl K."/>
            <person name="Liu Z."/>
            <person name="Overmann J."/>
            <person name="Frigaard N.-U."/>
            <person name="Bryant D.A."/>
            <person name="Woyke T.J."/>
        </authorList>
    </citation>
    <scope>NUCLEOTIDE SEQUENCE [LARGE SCALE GENOMIC DNA]</scope>
    <source>
        <strain evidence="3">970</strain>
    </source>
</reference>
<dbReference type="EMBL" id="JH603170">
    <property type="protein sequence ID" value="EIC19762.1"/>
    <property type="molecule type" value="Genomic_DNA"/>
</dbReference>